<name>A0ABS9LDX4_9MICC</name>
<dbReference type="RefSeq" id="WP_237827348.1">
    <property type="nucleotide sequence ID" value="NZ_JAKLTQ010000034.1"/>
</dbReference>
<accession>A0ABS9LDX4</accession>
<evidence type="ECO:0000256" key="2">
    <source>
        <dbReference type="SAM" id="Phobius"/>
    </source>
</evidence>
<dbReference type="EMBL" id="JAKLTQ010000034">
    <property type="protein sequence ID" value="MCG2624887.1"/>
    <property type="molecule type" value="Genomic_DNA"/>
</dbReference>
<comment type="caution">
    <text evidence="3">The sequence shown here is derived from an EMBL/GenBank/DDBJ whole genome shotgun (WGS) entry which is preliminary data.</text>
</comment>
<evidence type="ECO:0000313" key="3">
    <source>
        <dbReference type="EMBL" id="MCG2624887.1"/>
    </source>
</evidence>
<feature type="region of interest" description="Disordered" evidence="1">
    <location>
        <begin position="38"/>
        <end position="90"/>
    </location>
</feature>
<keyword evidence="2" id="KW-1133">Transmembrane helix</keyword>
<gene>
    <name evidence="3" type="ORF">LVY72_23640</name>
</gene>
<reference evidence="3" key="1">
    <citation type="submission" date="2022-01" db="EMBL/GenBank/DDBJ databases">
        <authorList>
            <person name="Jo J.-H."/>
            <person name="Im W.-T."/>
        </authorList>
    </citation>
    <scope>NUCLEOTIDE SEQUENCE</scope>
    <source>
        <strain evidence="3">I2-34</strain>
    </source>
</reference>
<dbReference type="Proteomes" id="UP001165368">
    <property type="component" value="Unassembled WGS sequence"/>
</dbReference>
<keyword evidence="2" id="KW-0812">Transmembrane</keyword>
<sequence>MPTVLLILLLAVGWILAVLTIIVFVMGAERSRRAERDYLAAAAQRKHSETSSDGAAENRLPCPEPLCQNEPAETDLSEPTPVSPRRPRTA</sequence>
<proteinExistence type="predicted"/>
<keyword evidence="4" id="KW-1185">Reference proteome</keyword>
<keyword evidence="2" id="KW-0472">Membrane</keyword>
<feature type="transmembrane region" description="Helical" evidence="2">
    <location>
        <begin position="6"/>
        <end position="26"/>
    </location>
</feature>
<organism evidence="3 4">
    <name type="scientific">Arthrobacter hankyongi</name>
    <dbReference type="NCBI Taxonomy" id="2904801"/>
    <lineage>
        <taxon>Bacteria</taxon>
        <taxon>Bacillati</taxon>
        <taxon>Actinomycetota</taxon>
        <taxon>Actinomycetes</taxon>
        <taxon>Micrococcales</taxon>
        <taxon>Micrococcaceae</taxon>
        <taxon>Arthrobacter</taxon>
    </lineage>
</organism>
<evidence type="ECO:0000313" key="4">
    <source>
        <dbReference type="Proteomes" id="UP001165368"/>
    </source>
</evidence>
<protein>
    <submittedName>
        <fullName evidence="3">Uncharacterized protein</fullName>
    </submittedName>
</protein>
<evidence type="ECO:0000256" key="1">
    <source>
        <dbReference type="SAM" id="MobiDB-lite"/>
    </source>
</evidence>